<evidence type="ECO:0000256" key="6">
    <source>
        <dbReference type="ARBA" id="ARBA00022807"/>
    </source>
</evidence>
<dbReference type="Proteomes" id="UP001523262">
    <property type="component" value="Unassembled WGS sequence"/>
</dbReference>
<proteinExistence type="inferred from homology"/>
<evidence type="ECO:0000256" key="5">
    <source>
        <dbReference type="ARBA" id="ARBA00022801"/>
    </source>
</evidence>
<dbReference type="Gene3D" id="3.10.350.10">
    <property type="entry name" value="LysM domain"/>
    <property type="match status" value="3"/>
</dbReference>
<dbReference type="InterPro" id="IPR000064">
    <property type="entry name" value="NLP_P60_dom"/>
</dbReference>
<dbReference type="InterPro" id="IPR018392">
    <property type="entry name" value="LysM"/>
</dbReference>
<feature type="chain" id="PRO_5046191356" evidence="8">
    <location>
        <begin position="24"/>
        <end position="458"/>
    </location>
</feature>
<evidence type="ECO:0000313" key="12">
    <source>
        <dbReference type="Proteomes" id="UP001523262"/>
    </source>
</evidence>
<dbReference type="InterPro" id="IPR051202">
    <property type="entry name" value="Peptidase_C40"/>
</dbReference>
<dbReference type="SMART" id="SM00257">
    <property type="entry name" value="LysM"/>
    <property type="match status" value="3"/>
</dbReference>
<keyword evidence="5" id="KW-0378">Hydrolase</keyword>
<dbReference type="CDD" id="cd00118">
    <property type="entry name" value="LysM"/>
    <property type="match status" value="3"/>
</dbReference>
<keyword evidence="4" id="KW-0677">Repeat</keyword>
<evidence type="ECO:0000259" key="9">
    <source>
        <dbReference type="PROSITE" id="PS51782"/>
    </source>
</evidence>
<comment type="similarity">
    <text evidence="1">Belongs to the peptidase C40 family.</text>
</comment>
<name>A0ABT0WHI9_9BACI</name>
<evidence type="ECO:0000256" key="2">
    <source>
        <dbReference type="ARBA" id="ARBA00022670"/>
    </source>
</evidence>
<comment type="caution">
    <text evidence="11">The sequence shown here is derived from an EMBL/GenBank/DDBJ whole genome shotgun (WGS) entry which is preliminary data.</text>
</comment>
<evidence type="ECO:0000256" key="1">
    <source>
        <dbReference type="ARBA" id="ARBA00007074"/>
    </source>
</evidence>
<feature type="region of interest" description="Disordered" evidence="7">
    <location>
        <begin position="202"/>
        <end position="333"/>
    </location>
</feature>
<feature type="domain" description="LysM" evidence="9">
    <location>
        <begin position="124"/>
        <end position="167"/>
    </location>
</feature>
<gene>
    <name evidence="11" type="ORF">NDK43_30305</name>
</gene>
<dbReference type="PANTHER" id="PTHR47053:SF1">
    <property type="entry name" value="MUREIN DD-ENDOPEPTIDASE MEPH-RELATED"/>
    <property type="match status" value="1"/>
</dbReference>
<dbReference type="InterPro" id="IPR036779">
    <property type="entry name" value="LysM_dom_sf"/>
</dbReference>
<feature type="domain" description="NlpC/P60" evidence="10">
    <location>
        <begin position="340"/>
        <end position="458"/>
    </location>
</feature>
<dbReference type="Pfam" id="PF00877">
    <property type="entry name" value="NLPC_P60"/>
    <property type="match status" value="1"/>
</dbReference>
<feature type="signal peptide" evidence="8">
    <location>
        <begin position="1"/>
        <end position="23"/>
    </location>
</feature>
<dbReference type="PANTHER" id="PTHR47053">
    <property type="entry name" value="MUREIN DD-ENDOPEPTIDASE MEPH-RELATED"/>
    <property type="match status" value="1"/>
</dbReference>
<protein>
    <submittedName>
        <fullName evidence="11">LysM peptidoglycan-binding domain-containing protein</fullName>
    </submittedName>
</protein>
<dbReference type="PROSITE" id="PS51935">
    <property type="entry name" value="NLPC_P60"/>
    <property type="match status" value="1"/>
</dbReference>
<evidence type="ECO:0000256" key="3">
    <source>
        <dbReference type="ARBA" id="ARBA00022729"/>
    </source>
</evidence>
<keyword evidence="3 8" id="KW-0732">Signal</keyword>
<dbReference type="SUPFAM" id="SSF54106">
    <property type="entry name" value="LysM domain"/>
    <property type="match status" value="3"/>
</dbReference>
<evidence type="ECO:0000256" key="7">
    <source>
        <dbReference type="SAM" id="MobiDB-lite"/>
    </source>
</evidence>
<feature type="domain" description="LysM" evidence="9">
    <location>
        <begin position="71"/>
        <end position="114"/>
    </location>
</feature>
<dbReference type="Gene3D" id="3.90.1720.10">
    <property type="entry name" value="endopeptidase domain like (from Nostoc punctiforme)"/>
    <property type="match status" value="1"/>
</dbReference>
<keyword evidence="12" id="KW-1185">Reference proteome</keyword>
<dbReference type="PROSITE" id="PS51782">
    <property type="entry name" value="LYSM"/>
    <property type="match status" value="2"/>
</dbReference>
<keyword evidence="2" id="KW-0645">Protease</keyword>
<evidence type="ECO:0000256" key="4">
    <source>
        <dbReference type="ARBA" id="ARBA00022737"/>
    </source>
</evidence>
<organism evidence="11 12">
    <name type="scientific">Neobacillus pocheonensis</name>
    <dbReference type="NCBI Taxonomy" id="363869"/>
    <lineage>
        <taxon>Bacteria</taxon>
        <taxon>Bacillati</taxon>
        <taxon>Bacillota</taxon>
        <taxon>Bacilli</taxon>
        <taxon>Bacillales</taxon>
        <taxon>Bacillaceae</taxon>
        <taxon>Neobacillus</taxon>
    </lineage>
</organism>
<reference evidence="11 12" key="1">
    <citation type="submission" date="2022-06" db="EMBL/GenBank/DDBJ databases">
        <authorList>
            <person name="Jeon C.O."/>
        </authorList>
    </citation>
    <scope>NUCLEOTIDE SEQUENCE [LARGE SCALE GENOMIC DNA]</scope>
    <source>
        <strain evidence="11 12">KCTC 13943</strain>
    </source>
</reference>
<evidence type="ECO:0000313" key="11">
    <source>
        <dbReference type="EMBL" id="MCM2535788.1"/>
    </source>
</evidence>
<dbReference type="Pfam" id="PF01476">
    <property type="entry name" value="LysM"/>
    <property type="match status" value="3"/>
</dbReference>
<accession>A0ABT0WHI9</accession>
<evidence type="ECO:0000259" key="10">
    <source>
        <dbReference type="PROSITE" id="PS51935"/>
    </source>
</evidence>
<sequence length="458" mass="48694">MKKNLVTAAATAGLMLTAFGATANAQEPTYTVHSGDSLWKISQLNNVSINTLKDLNHLSSDKIYVNQKLSVTYTVKAGDSLWKIARTYGTTVSNLKSQNGLTSDLIQIGQQLKLSGSTASVTTTNYVVKNGDSLSVIGARFNLSVSQLKAMNQLTTDRIFVGQTLNVRSTQSNKATTKVSAASRRIAQQIIAKSYSRAIERSMGTTTDKTAAQKPEVKADTTAVQKPEVKADTPAVQKPEVKADTPAVQKPAVTTDTPAVQKPEVKADTPAVQKPEVKADTPAVQKPEVKADTPAAQKPEVKADTTAAQKPVAKSDSTATEKPAVASNPTVAQKPAVSSASKVQAIIDDAEKYMGTPYSWGGNTPAGFDCSGFTKFVFNNEGISIPRTTEAQWAASTPVSSPSIGDFVFFQTYKVGPSHVGIYLGNNKFISAASSGVKISDLTSTYWKTRYLGARSPF</sequence>
<evidence type="ECO:0000256" key="8">
    <source>
        <dbReference type="SAM" id="SignalP"/>
    </source>
</evidence>
<dbReference type="EMBL" id="JAMQCR010000003">
    <property type="protein sequence ID" value="MCM2535788.1"/>
    <property type="molecule type" value="Genomic_DNA"/>
</dbReference>
<dbReference type="SUPFAM" id="SSF54001">
    <property type="entry name" value="Cysteine proteinases"/>
    <property type="match status" value="1"/>
</dbReference>
<keyword evidence="6" id="KW-0788">Thiol protease</keyword>
<dbReference type="InterPro" id="IPR038765">
    <property type="entry name" value="Papain-like_cys_pep_sf"/>
</dbReference>